<dbReference type="InterPro" id="IPR012955">
    <property type="entry name" value="CASP_C"/>
</dbReference>
<evidence type="ECO:0000256" key="2">
    <source>
        <dbReference type="ARBA" id="ARBA00006415"/>
    </source>
</evidence>
<dbReference type="InterPro" id="IPR057476">
    <property type="entry name" value="Cux_N"/>
</dbReference>
<dbReference type="GO" id="GO:0003677">
    <property type="term" value="F:DNA binding"/>
    <property type="evidence" value="ECO:0007669"/>
    <property type="project" value="UniProtKB-KW"/>
</dbReference>
<feature type="domain" description="CASP C-terminal" evidence="12">
    <location>
        <begin position="408"/>
        <end position="638"/>
    </location>
</feature>
<reference evidence="15" key="1">
    <citation type="submission" date="2019-03" db="EMBL/GenBank/DDBJ databases">
        <title>Snf2 controls pulcherriminic acid biosynthesis and connects pigmentation and antifungal activity of the yeast Metschnikowia pulcherrima.</title>
        <authorList>
            <person name="Gore-Lloyd D."/>
            <person name="Sumann I."/>
            <person name="Brachmann A.O."/>
            <person name="Schneeberger K."/>
            <person name="Ortiz-Merino R.A."/>
            <person name="Moreno-Beltran M."/>
            <person name="Schlaefli M."/>
            <person name="Kirner P."/>
            <person name="Santos Kron A."/>
            <person name="Wolfe K.H."/>
            <person name="Piel J."/>
            <person name="Ahrens C.H."/>
            <person name="Henk D."/>
            <person name="Freimoser F.M."/>
        </authorList>
    </citation>
    <scope>NUCLEOTIDE SEQUENCE [LARGE SCALE GENOMIC DNA]</scope>
    <source>
        <strain evidence="15">APC 1.2</strain>
    </source>
</reference>
<dbReference type="PANTHER" id="PTHR14043:SF2">
    <property type="entry name" value="HOMEOBOX PROTEIN CUT"/>
    <property type="match status" value="1"/>
</dbReference>
<evidence type="ECO:0000256" key="3">
    <source>
        <dbReference type="ARBA" id="ARBA00018691"/>
    </source>
</evidence>
<keyword evidence="4" id="KW-0813">Transport</keyword>
<dbReference type="Pfam" id="PF08172">
    <property type="entry name" value="CASP_C"/>
    <property type="match status" value="1"/>
</dbReference>
<keyword evidence="7" id="KW-0333">Golgi apparatus</keyword>
<dbReference type="GO" id="GO:0000139">
    <property type="term" value="C:Golgi membrane"/>
    <property type="evidence" value="ECO:0007669"/>
    <property type="project" value="UniProtKB-SubCell"/>
</dbReference>
<feature type="coiled-coil region" evidence="10">
    <location>
        <begin position="385"/>
        <end position="440"/>
    </location>
</feature>
<keyword evidence="8 10" id="KW-0175">Coiled coil</keyword>
<evidence type="ECO:0000313" key="15">
    <source>
        <dbReference type="Proteomes" id="UP000292447"/>
    </source>
</evidence>
<dbReference type="Pfam" id="PF25398">
    <property type="entry name" value="CUX1_N"/>
    <property type="match status" value="1"/>
</dbReference>
<dbReference type="Proteomes" id="UP000292447">
    <property type="component" value="Chromosome II"/>
</dbReference>
<feature type="domain" description="Cux N-terminal" evidence="13">
    <location>
        <begin position="13"/>
        <end position="123"/>
    </location>
</feature>
<evidence type="ECO:0000259" key="12">
    <source>
        <dbReference type="Pfam" id="PF08172"/>
    </source>
</evidence>
<evidence type="ECO:0000259" key="13">
    <source>
        <dbReference type="Pfam" id="PF25398"/>
    </source>
</evidence>
<dbReference type="STRING" id="2163413.A0A4P6XPJ5"/>
<comment type="similarity">
    <text evidence="2">Belongs to the CASP family.</text>
</comment>
<accession>A0A4P6XPJ5</accession>
<name>A0A4P6XPJ5_9ASCO</name>
<dbReference type="AlphaFoldDB" id="A0A4P6XPJ5"/>
<evidence type="ECO:0000256" key="4">
    <source>
        <dbReference type="ARBA" id="ARBA00022448"/>
    </source>
</evidence>
<evidence type="ECO:0000256" key="8">
    <source>
        <dbReference type="ARBA" id="ARBA00023054"/>
    </source>
</evidence>
<organism evidence="14 15">
    <name type="scientific">Metschnikowia aff. pulcherrima</name>
    <dbReference type="NCBI Taxonomy" id="2163413"/>
    <lineage>
        <taxon>Eukaryota</taxon>
        <taxon>Fungi</taxon>
        <taxon>Dikarya</taxon>
        <taxon>Ascomycota</taxon>
        <taxon>Saccharomycotina</taxon>
        <taxon>Pichiomycetes</taxon>
        <taxon>Metschnikowiaceae</taxon>
        <taxon>Metschnikowia</taxon>
    </lineage>
</organism>
<evidence type="ECO:0000256" key="5">
    <source>
        <dbReference type="ARBA" id="ARBA00022692"/>
    </source>
</evidence>
<gene>
    <name evidence="14" type="primary">MPUL0B08310</name>
    <name evidence="14" type="ORF">METSCH_B08310</name>
</gene>
<evidence type="ECO:0000256" key="1">
    <source>
        <dbReference type="ARBA" id="ARBA00004409"/>
    </source>
</evidence>
<dbReference type="EMBL" id="CP034457">
    <property type="protein sequence ID" value="QBM87624.1"/>
    <property type="molecule type" value="Genomic_DNA"/>
</dbReference>
<feature type="transmembrane region" description="Helical" evidence="11">
    <location>
        <begin position="615"/>
        <end position="633"/>
    </location>
</feature>
<evidence type="ECO:0000256" key="11">
    <source>
        <dbReference type="SAM" id="Phobius"/>
    </source>
</evidence>
<evidence type="ECO:0000256" key="10">
    <source>
        <dbReference type="SAM" id="Coils"/>
    </source>
</evidence>
<evidence type="ECO:0000256" key="9">
    <source>
        <dbReference type="ARBA" id="ARBA00023136"/>
    </source>
</evidence>
<keyword evidence="14" id="KW-0371">Homeobox</keyword>
<feature type="coiled-coil region" evidence="10">
    <location>
        <begin position="490"/>
        <end position="524"/>
    </location>
</feature>
<protein>
    <recommendedName>
        <fullName evidence="3">Protein CASP</fullName>
    </recommendedName>
</protein>
<dbReference type="PANTHER" id="PTHR14043">
    <property type="entry name" value="CCAAT DISPLACEMENT PROTEIN-RELATED"/>
    <property type="match status" value="1"/>
</dbReference>
<keyword evidence="6 11" id="KW-1133">Transmembrane helix</keyword>
<evidence type="ECO:0000313" key="14">
    <source>
        <dbReference type="EMBL" id="QBM87624.1"/>
    </source>
</evidence>
<keyword evidence="9 11" id="KW-0472">Membrane</keyword>
<sequence>MASQDDTPLEPRQRSSYENAVQAWAQIDLSTVQKRLDEQGIELRSEQKQSLANRRNLAQKTKEFKKLDDTQKLADIKHLLKLYQNEIDALATRHKKAESYFFGFYRVIAEAPDPKPLLQLSLSAVSDHLNRGNQSEEIERLKEELAKKADYDLLKQRLLKIEQSSAETLSSRLKDQENLHRALIDEKESNWRNIESQHENHLAALRSTIEELKTSNEVARLQLRSHNEQIDQSIPSTASAMVEVNLLTREVETWKKRVFELEKRNETLRGDLTASMNDASESSVREEYKKKISNLERENVILLANIKQAREKLEASLKENEAKMNLYANELQRKSEEIKSLREKTEMLDDYEEIKQELHLMRQIEFGEDDEGEKKDLDALLVERNKVLTKELAEHRSERENLIAQIRALEESFEKISADLQSAKVQNRKLESDLAEVQEASSLKFNETASLISVNTLGTRQTGRNGGHNLDESSILPIITKQRDRFRDMNKSLEDDMRKQHGIINDLKRKNTQLKSDNEDLYEKTRYMASLKNGAVKSQLTNALPANGNPRKLLSPKANLKNLENPYHSSYESKLHPIEQFRRNEQERVNSRLSPLERMFIFVTRSVLATRSTRMLFLMYCICLHCVVMFTTVHSMNLSAKMIPEVGLSHSTGGVADAGGASLIEDAPI</sequence>
<keyword evidence="15" id="KW-1185">Reference proteome</keyword>
<keyword evidence="14" id="KW-0238">DNA-binding</keyword>
<comment type="subcellular location">
    <subcellularLocation>
        <location evidence="1">Golgi apparatus membrane</location>
        <topology evidence="1">Single-pass type IV membrane protein</topology>
    </subcellularLocation>
</comment>
<feature type="coiled-coil region" evidence="10">
    <location>
        <begin position="166"/>
        <end position="348"/>
    </location>
</feature>
<keyword evidence="5 11" id="KW-0812">Transmembrane</keyword>
<evidence type="ECO:0000256" key="6">
    <source>
        <dbReference type="ARBA" id="ARBA00022989"/>
    </source>
</evidence>
<evidence type="ECO:0000256" key="7">
    <source>
        <dbReference type="ARBA" id="ARBA00023034"/>
    </source>
</evidence>
<dbReference type="GO" id="GO:0006891">
    <property type="term" value="P:intra-Golgi vesicle-mediated transport"/>
    <property type="evidence" value="ECO:0007669"/>
    <property type="project" value="InterPro"/>
</dbReference>
<proteinExistence type="inferred from homology"/>